<organism evidence="1 2">
    <name type="scientific">Trifolium pratense</name>
    <name type="common">Red clover</name>
    <dbReference type="NCBI Taxonomy" id="57577"/>
    <lineage>
        <taxon>Eukaryota</taxon>
        <taxon>Viridiplantae</taxon>
        <taxon>Streptophyta</taxon>
        <taxon>Embryophyta</taxon>
        <taxon>Tracheophyta</taxon>
        <taxon>Spermatophyta</taxon>
        <taxon>Magnoliopsida</taxon>
        <taxon>eudicotyledons</taxon>
        <taxon>Gunneridae</taxon>
        <taxon>Pentapetalae</taxon>
        <taxon>rosids</taxon>
        <taxon>fabids</taxon>
        <taxon>Fabales</taxon>
        <taxon>Fabaceae</taxon>
        <taxon>Papilionoideae</taxon>
        <taxon>50 kb inversion clade</taxon>
        <taxon>NPAAA clade</taxon>
        <taxon>Hologalegina</taxon>
        <taxon>IRL clade</taxon>
        <taxon>Trifolieae</taxon>
        <taxon>Trifolium</taxon>
    </lineage>
</organism>
<evidence type="ECO:0000313" key="2">
    <source>
        <dbReference type="Proteomes" id="UP000236291"/>
    </source>
</evidence>
<proteinExistence type="predicted"/>
<accession>A0A2K3L450</accession>
<protein>
    <submittedName>
        <fullName evidence="1">Uncharacterized protein</fullName>
    </submittedName>
</protein>
<evidence type="ECO:0000313" key="1">
    <source>
        <dbReference type="EMBL" id="PNX73315.1"/>
    </source>
</evidence>
<dbReference type="AlphaFoldDB" id="A0A2K3L450"/>
<reference evidence="1 2" key="2">
    <citation type="journal article" date="2017" name="Front. Plant Sci.">
        <title>Gene Classification and Mining of Molecular Markers Useful in Red Clover (Trifolium pratense) Breeding.</title>
        <authorList>
            <person name="Istvanek J."/>
            <person name="Dluhosova J."/>
            <person name="Dluhos P."/>
            <person name="Patkova L."/>
            <person name="Nedelnik J."/>
            <person name="Repkova J."/>
        </authorList>
    </citation>
    <scope>NUCLEOTIDE SEQUENCE [LARGE SCALE GENOMIC DNA]</scope>
    <source>
        <strain evidence="2">cv. Tatra</strain>
        <tissue evidence="1">Young leaves</tissue>
    </source>
</reference>
<name>A0A2K3L450_TRIPR</name>
<comment type="caution">
    <text evidence="1">The sequence shown here is derived from an EMBL/GenBank/DDBJ whole genome shotgun (WGS) entry which is preliminary data.</text>
</comment>
<sequence length="115" mass="13347">MASRWPPILQGSPKGMFVTVHAPNQIYGEVDPFFLVNFFNEISNQWKFFDDEGRPSRSLLPSYHSMSRATSYDHEYCQTVPDENNIISEFVLSQRFGHYLISQTNYSEFKLCGPL</sequence>
<dbReference type="EMBL" id="ASHM01025852">
    <property type="protein sequence ID" value="PNX73315.1"/>
    <property type="molecule type" value="Genomic_DNA"/>
</dbReference>
<dbReference type="Proteomes" id="UP000236291">
    <property type="component" value="Unassembled WGS sequence"/>
</dbReference>
<reference evidence="1 2" key="1">
    <citation type="journal article" date="2014" name="Am. J. Bot.">
        <title>Genome assembly and annotation for red clover (Trifolium pratense; Fabaceae).</title>
        <authorList>
            <person name="Istvanek J."/>
            <person name="Jaros M."/>
            <person name="Krenek A."/>
            <person name="Repkova J."/>
        </authorList>
    </citation>
    <scope>NUCLEOTIDE SEQUENCE [LARGE SCALE GENOMIC DNA]</scope>
    <source>
        <strain evidence="2">cv. Tatra</strain>
        <tissue evidence="1">Young leaves</tissue>
    </source>
</reference>
<feature type="non-terminal residue" evidence="1">
    <location>
        <position position="115"/>
    </location>
</feature>
<gene>
    <name evidence="1" type="ORF">L195_g029214</name>
</gene>